<dbReference type="GO" id="GO:0006310">
    <property type="term" value="P:DNA recombination"/>
    <property type="evidence" value="ECO:0007669"/>
    <property type="project" value="UniProtKB-KW"/>
</dbReference>
<comment type="caution">
    <text evidence="3">The sequence shown here is derived from an EMBL/GenBank/DDBJ whole genome shotgun (WGS) entry which is preliminary data.</text>
</comment>
<evidence type="ECO:0000256" key="1">
    <source>
        <dbReference type="ARBA" id="ARBA00023172"/>
    </source>
</evidence>
<evidence type="ECO:0000259" key="2">
    <source>
        <dbReference type="Pfam" id="PF00589"/>
    </source>
</evidence>
<dbReference type="AlphaFoldDB" id="A0A2A7HPM8"/>
<dbReference type="InterPro" id="IPR002104">
    <property type="entry name" value="Integrase_catalytic"/>
</dbReference>
<dbReference type="GO" id="GO:0003677">
    <property type="term" value="F:DNA binding"/>
    <property type="evidence" value="ECO:0007669"/>
    <property type="project" value="InterPro"/>
</dbReference>
<name>A0A2A7HPM8_BACCE</name>
<organism evidence="3 4">
    <name type="scientific">Bacillus cereus</name>
    <dbReference type="NCBI Taxonomy" id="1396"/>
    <lineage>
        <taxon>Bacteria</taxon>
        <taxon>Bacillati</taxon>
        <taxon>Bacillota</taxon>
        <taxon>Bacilli</taxon>
        <taxon>Bacillales</taxon>
        <taxon>Bacillaceae</taxon>
        <taxon>Bacillus</taxon>
        <taxon>Bacillus cereus group</taxon>
    </lineage>
</organism>
<dbReference type="Gene3D" id="1.10.443.10">
    <property type="entry name" value="Intergrase catalytic core"/>
    <property type="match status" value="1"/>
</dbReference>
<feature type="domain" description="Tyr recombinase" evidence="2">
    <location>
        <begin position="3"/>
        <end position="48"/>
    </location>
</feature>
<dbReference type="InterPro" id="IPR011010">
    <property type="entry name" value="DNA_brk_join_enz"/>
</dbReference>
<accession>A0A2A7HPM8</accession>
<proteinExistence type="predicted"/>
<dbReference type="RefSeq" id="WP_097906468.1">
    <property type="nucleotide sequence ID" value="NZ_NVLK01000107.1"/>
</dbReference>
<evidence type="ECO:0000313" key="4">
    <source>
        <dbReference type="Proteomes" id="UP000220006"/>
    </source>
</evidence>
<dbReference type="Proteomes" id="UP000220006">
    <property type="component" value="Unassembled WGS sequence"/>
</dbReference>
<reference evidence="3 4" key="1">
    <citation type="submission" date="2017-09" db="EMBL/GenBank/DDBJ databases">
        <title>Large-scale bioinformatics analysis of Bacillus genomes uncovers conserved roles of natural products in bacterial physiology.</title>
        <authorList>
            <consortium name="Agbiome Team Llc"/>
            <person name="Bleich R.M."/>
            <person name="Grubbs K.J."/>
            <person name="Santa Maria K.C."/>
            <person name="Allen S.E."/>
            <person name="Farag S."/>
            <person name="Shank E.A."/>
            <person name="Bowers A."/>
        </authorList>
    </citation>
    <scope>NUCLEOTIDE SEQUENCE [LARGE SCALE GENOMIC DNA]</scope>
    <source>
        <strain evidence="3 4">AFS096845</strain>
    </source>
</reference>
<dbReference type="GO" id="GO:0015074">
    <property type="term" value="P:DNA integration"/>
    <property type="evidence" value="ECO:0007669"/>
    <property type="project" value="InterPro"/>
</dbReference>
<dbReference type="EMBL" id="NVLK01000107">
    <property type="protein sequence ID" value="PEC18907.1"/>
    <property type="molecule type" value="Genomic_DNA"/>
</dbReference>
<gene>
    <name evidence="3" type="ORF">COM96_28110</name>
</gene>
<keyword evidence="1" id="KW-0233">DNA recombination</keyword>
<dbReference type="SUPFAM" id="SSF56349">
    <property type="entry name" value="DNA breaking-rejoining enzymes"/>
    <property type="match status" value="1"/>
</dbReference>
<protein>
    <recommendedName>
        <fullName evidence="2">Tyr recombinase domain-containing protein</fullName>
    </recommendedName>
</protein>
<dbReference type="InterPro" id="IPR013762">
    <property type="entry name" value="Integrase-like_cat_sf"/>
</dbReference>
<dbReference type="Pfam" id="PF00589">
    <property type="entry name" value="Phage_integrase"/>
    <property type="match status" value="1"/>
</dbReference>
<sequence>MFPDVAKQFYHTIEKRWLNNEKLRIRNKLIFKVLYETGMRIGELLLLSKQ</sequence>
<evidence type="ECO:0000313" key="3">
    <source>
        <dbReference type="EMBL" id="PEC18907.1"/>
    </source>
</evidence>